<gene>
    <name evidence="1" type="ORF">ACFSVN_05730</name>
</gene>
<dbReference type="Gene3D" id="1.20.1440.60">
    <property type="entry name" value="23S rRNA-intervening sequence"/>
    <property type="match status" value="1"/>
</dbReference>
<organism evidence="1 2">
    <name type="scientific">Gracilimonas halophila</name>
    <dbReference type="NCBI Taxonomy" id="1834464"/>
    <lineage>
        <taxon>Bacteria</taxon>
        <taxon>Pseudomonadati</taxon>
        <taxon>Balneolota</taxon>
        <taxon>Balneolia</taxon>
        <taxon>Balneolales</taxon>
        <taxon>Balneolaceae</taxon>
        <taxon>Gracilimonas</taxon>
    </lineage>
</organism>
<dbReference type="PANTHER" id="PTHR38471:SF2">
    <property type="entry name" value="FOUR HELIX BUNDLE PROTEIN"/>
    <property type="match status" value="1"/>
</dbReference>
<proteinExistence type="predicted"/>
<keyword evidence="2" id="KW-1185">Reference proteome</keyword>
<name>A0ABW5JIS8_9BACT</name>
<dbReference type="PANTHER" id="PTHR38471">
    <property type="entry name" value="FOUR HELIX BUNDLE PROTEIN"/>
    <property type="match status" value="1"/>
</dbReference>
<evidence type="ECO:0000313" key="2">
    <source>
        <dbReference type="Proteomes" id="UP001597460"/>
    </source>
</evidence>
<dbReference type="PIRSF" id="PIRSF035652">
    <property type="entry name" value="CHP02436"/>
    <property type="match status" value="1"/>
</dbReference>
<comment type="caution">
    <text evidence="1">The sequence shown here is derived from an EMBL/GenBank/DDBJ whole genome shotgun (WGS) entry which is preliminary data.</text>
</comment>
<protein>
    <submittedName>
        <fullName evidence="1">Four helix bundle protein</fullName>
    </submittedName>
</protein>
<dbReference type="InterPro" id="IPR012657">
    <property type="entry name" value="23S_rRNA-intervening_sequence"/>
</dbReference>
<evidence type="ECO:0000313" key="1">
    <source>
        <dbReference type="EMBL" id="MFD2531937.1"/>
    </source>
</evidence>
<dbReference type="NCBIfam" id="TIGR02436">
    <property type="entry name" value="four helix bundle protein"/>
    <property type="match status" value="1"/>
</dbReference>
<dbReference type="EMBL" id="JBHULI010000022">
    <property type="protein sequence ID" value="MFD2531937.1"/>
    <property type="molecule type" value="Genomic_DNA"/>
</dbReference>
<reference evidence="2" key="1">
    <citation type="journal article" date="2019" name="Int. J. Syst. Evol. Microbiol.">
        <title>The Global Catalogue of Microorganisms (GCM) 10K type strain sequencing project: providing services to taxonomists for standard genome sequencing and annotation.</title>
        <authorList>
            <consortium name="The Broad Institute Genomics Platform"/>
            <consortium name="The Broad Institute Genome Sequencing Center for Infectious Disease"/>
            <person name="Wu L."/>
            <person name="Ma J."/>
        </authorList>
    </citation>
    <scope>NUCLEOTIDE SEQUENCE [LARGE SCALE GENOMIC DNA]</scope>
    <source>
        <strain evidence="2">KCTC 52042</strain>
    </source>
</reference>
<dbReference type="Pfam" id="PF05635">
    <property type="entry name" value="23S_rRNA_IVP"/>
    <property type="match status" value="1"/>
</dbReference>
<sequence>MMMKNQGPIYIKSFEFAISIIKLYKSLTGCNEFVISKQLLRSGTAIGANVNEATAAESRNDFKHKMSIASKEARETLYWLRLLKEGELVDLKIDHELADCIELVKILTSIVKTTTKNSTQKN</sequence>
<dbReference type="InterPro" id="IPR036583">
    <property type="entry name" value="23S_rRNA_IVS_sf"/>
</dbReference>
<dbReference type="SUPFAM" id="SSF158446">
    <property type="entry name" value="IVS-encoded protein-like"/>
    <property type="match status" value="1"/>
</dbReference>
<dbReference type="Proteomes" id="UP001597460">
    <property type="component" value="Unassembled WGS sequence"/>
</dbReference>
<accession>A0ABW5JIS8</accession>